<dbReference type="OrthoDB" id="10037at2157"/>
<dbReference type="SUPFAM" id="SSF53850">
    <property type="entry name" value="Periplasmic binding protein-like II"/>
    <property type="match status" value="1"/>
</dbReference>
<sequence>MNRSTGPPDGRADAAADGRTDSTPSGRPRRRDLLRSVGGAAAASFAGLGGCLGLGGGGTPDSITLGTLNVFPMMQWFVIEQQGWYDAALDVDVNVETFSGGPGVIQAFSSGEIDFAYVGISPGTIAIGKGVPAKVVAANVLEPNVMVADSRFRGYWDEHGEDAFRVFREEEGRKPTFATLPSGSTPDVFFRYWIEERLGLPLEEAVDVKRMGASALRSTLVAGEVDGGSVIEPIRTVLHGETDGMRTIRYAGDIMPGQPGAVLQPSQRLVDEHPDLVSSLVEQHVRATDFIHGNRERAADMASASVGEDVLPPEVARRAIRSDASTFVADPHEIVDKTLVYNDYHREIGKVDGDLSEDDVFDHSFYEELE</sequence>
<dbReference type="RefSeq" id="WP_179268960.1">
    <property type="nucleotide sequence ID" value="NZ_CP058579.1"/>
</dbReference>
<gene>
    <name evidence="2" type="ORF">HUG12_11795</name>
</gene>
<dbReference type="EMBL" id="CP058579">
    <property type="protein sequence ID" value="QLG62375.1"/>
    <property type="molecule type" value="Genomic_DNA"/>
</dbReference>
<dbReference type="Proteomes" id="UP000509626">
    <property type="component" value="Chromosome"/>
</dbReference>
<organism evidence="2 3">
    <name type="scientific">Halorarum salinum</name>
    <dbReference type="NCBI Taxonomy" id="2743089"/>
    <lineage>
        <taxon>Archaea</taxon>
        <taxon>Methanobacteriati</taxon>
        <taxon>Methanobacteriota</taxon>
        <taxon>Stenosarchaea group</taxon>
        <taxon>Halobacteria</taxon>
        <taxon>Halobacteriales</taxon>
        <taxon>Haloferacaceae</taxon>
        <taxon>Halorarum</taxon>
    </lineage>
</organism>
<accession>A0A7D5LBU7</accession>
<proteinExistence type="predicted"/>
<reference evidence="2 3" key="1">
    <citation type="submission" date="2020-06" db="EMBL/GenBank/DDBJ databases">
        <title>NJ-3-1, isolated from saline soil.</title>
        <authorList>
            <person name="Cui H.L."/>
            <person name="Shi X."/>
        </authorList>
    </citation>
    <scope>NUCLEOTIDE SEQUENCE [LARGE SCALE GENOMIC DNA]</scope>
    <source>
        <strain evidence="2 3">NJ-3-1</strain>
    </source>
</reference>
<evidence type="ECO:0000313" key="2">
    <source>
        <dbReference type="EMBL" id="QLG62375.1"/>
    </source>
</evidence>
<feature type="compositionally biased region" description="Basic and acidic residues" evidence="1">
    <location>
        <begin position="10"/>
        <end position="20"/>
    </location>
</feature>
<evidence type="ECO:0000313" key="3">
    <source>
        <dbReference type="Proteomes" id="UP000509626"/>
    </source>
</evidence>
<evidence type="ECO:0000256" key="1">
    <source>
        <dbReference type="SAM" id="MobiDB-lite"/>
    </source>
</evidence>
<dbReference type="AlphaFoldDB" id="A0A7D5LBU7"/>
<keyword evidence="3" id="KW-1185">Reference proteome</keyword>
<dbReference type="KEGG" id="halu:HUG12_11795"/>
<dbReference type="GeneID" id="56038152"/>
<dbReference type="Pfam" id="PF13379">
    <property type="entry name" value="NMT1_2"/>
    <property type="match status" value="1"/>
</dbReference>
<dbReference type="Gene3D" id="3.40.190.10">
    <property type="entry name" value="Periplasmic binding protein-like II"/>
    <property type="match status" value="2"/>
</dbReference>
<protein>
    <submittedName>
        <fullName evidence="2">ABC transporter substrate-binding protein</fullName>
    </submittedName>
</protein>
<dbReference type="PANTHER" id="PTHR30024">
    <property type="entry name" value="ALIPHATIC SULFONATES-BINDING PROTEIN-RELATED"/>
    <property type="match status" value="1"/>
</dbReference>
<feature type="region of interest" description="Disordered" evidence="1">
    <location>
        <begin position="1"/>
        <end position="31"/>
    </location>
</feature>
<name>A0A7D5LBU7_9EURY</name>
<dbReference type="PANTHER" id="PTHR30024:SF42">
    <property type="entry name" value="ALIPHATIC SULFONATES-BINDING PROTEIN-RELATED"/>
    <property type="match status" value="1"/>
</dbReference>